<protein>
    <recommendedName>
        <fullName evidence="7">Prepilin type IV endopeptidase peptidase domain-containing protein</fullName>
    </recommendedName>
</protein>
<dbReference type="RefSeq" id="WP_238242877.1">
    <property type="nucleotide sequence ID" value="NZ_BPQP01000013.1"/>
</dbReference>
<dbReference type="Pfam" id="PF01478">
    <property type="entry name" value="Peptidase_A24"/>
    <property type="match status" value="1"/>
</dbReference>
<evidence type="ECO:0000256" key="2">
    <source>
        <dbReference type="ARBA" id="ARBA00022475"/>
    </source>
</evidence>
<gene>
    <name evidence="8" type="ORF">OCOJLMKI_0873</name>
</gene>
<evidence type="ECO:0000256" key="5">
    <source>
        <dbReference type="ARBA" id="ARBA00023136"/>
    </source>
</evidence>
<evidence type="ECO:0000256" key="4">
    <source>
        <dbReference type="ARBA" id="ARBA00022989"/>
    </source>
</evidence>
<keyword evidence="3 6" id="KW-0812">Transmembrane</keyword>
<feature type="domain" description="Prepilin type IV endopeptidase peptidase" evidence="7">
    <location>
        <begin position="9"/>
        <end position="112"/>
    </location>
</feature>
<proteinExistence type="predicted"/>
<evidence type="ECO:0000313" key="8">
    <source>
        <dbReference type="EMBL" id="GJD93677.1"/>
    </source>
</evidence>
<dbReference type="PANTHER" id="PTHR36506:SF1">
    <property type="entry name" value="PREFLAGELLIN PEPTIDASE"/>
    <property type="match status" value="1"/>
</dbReference>
<evidence type="ECO:0000313" key="9">
    <source>
        <dbReference type="Proteomes" id="UP001055125"/>
    </source>
</evidence>
<feature type="transmembrane region" description="Helical" evidence="6">
    <location>
        <begin position="33"/>
        <end position="53"/>
    </location>
</feature>
<comment type="subcellular location">
    <subcellularLocation>
        <location evidence="1">Cell membrane</location>
        <topology evidence="1">Multi-pass membrane protein</topology>
    </subcellularLocation>
</comment>
<evidence type="ECO:0000256" key="3">
    <source>
        <dbReference type="ARBA" id="ARBA00022692"/>
    </source>
</evidence>
<dbReference type="Gene3D" id="1.20.120.1220">
    <property type="match status" value="1"/>
</dbReference>
<evidence type="ECO:0000256" key="1">
    <source>
        <dbReference type="ARBA" id="ARBA00004651"/>
    </source>
</evidence>
<dbReference type="InterPro" id="IPR052218">
    <property type="entry name" value="Preflagellin_Peptidase"/>
</dbReference>
<organism evidence="8 9">
    <name type="scientific">Methylobacterium iners</name>
    <dbReference type="NCBI Taxonomy" id="418707"/>
    <lineage>
        <taxon>Bacteria</taxon>
        <taxon>Pseudomonadati</taxon>
        <taxon>Pseudomonadota</taxon>
        <taxon>Alphaproteobacteria</taxon>
        <taxon>Hyphomicrobiales</taxon>
        <taxon>Methylobacteriaceae</taxon>
        <taxon>Methylobacterium</taxon>
    </lineage>
</organism>
<accession>A0ABQ4RUN0</accession>
<feature type="transmembrane region" description="Helical" evidence="6">
    <location>
        <begin position="99"/>
        <end position="120"/>
    </location>
</feature>
<dbReference type="Proteomes" id="UP001055125">
    <property type="component" value="Unassembled WGS sequence"/>
</dbReference>
<reference evidence="8" key="2">
    <citation type="submission" date="2021-08" db="EMBL/GenBank/DDBJ databases">
        <authorList>
            <person name="Tani A."/>
            <person name="Ola A."/>
            <person name="Ogura Y."/>
            <person name="Katsura K."/>
            <person name="Hayashi T."/>
        </authorList>
    </citation>
    <scope>NUCLEOTIDE SEQUENCE</scope>
    <source>
        <strain evidence="8">DSM 19015</strain>
    </source>
</reference>
<keyword evidence="2" id="KW-1003">Cell membrane</keyword>
<evidence type="ECO:0000256" key="6">
    <source>
        <dbReference type="SAM" id="Phobius"/>
    </source>
</evidence>
<keyword evidence="5 6" id="KW-0472">Membrane</keyword>
<reference evidence="8" key="1">
    <citation type="journal article" date="2021" name="Front. Microbiol.">
        <title>Comprehensive Comparative Genomics and Phenotyping of Methylobacterium Species.</title>
        <authorList>
            <person name="Alessa O."/>
            <person name="Ogura Y."/>
            <person name="Fujitani Y."/>
            <person name="Takami H."/>
            <person name="Hayashi T."/>
            <person name="Sahin N."/>
            <person name="Tani A."/>
        </authorList>
    </citation>
    <scope>NUCLEOTIDE SEQUENCE</scope>
    <source>
        <strain evidence="8">DSM 19015</strain>
    </source>
</reference>
<sequence length="168" mass="17639">MTSLGLLVVFPFLMAYAASSDLLTMTIPNQVSLILMITFFAFAVACGLSWMVIALHAGAGVSVLAVTFMLFAFGVIGGGDAKLAAVTALWLGFDHLIEYLIVASLAGGALTLTIMFVRGLPLPFVAARLPFALRLHDTKAGIPYGIALAAAALVILPKTALWDRMIAV</sequence>
<feature type="transmembrane region" description="Helical" evidence="6">
    <location>
        <begin position="141"/>
        <end position="162"/>
    </location>
</feature>
<dbReference type="EMBL" id="BPQP01000013">
    <property type="protein sequence ID" value="GJD93677.1"/>
    <property type="molecule type" value="Genomic_DNA"/>
</dbReference>
<dbReference type="PANTHER" id="PTHR36506">
    <property type="entry name" value="PREFLAGELLIN PEPTIDASE"/>
    <property type="match status" value="1"/>
</dbReference>
<feature type="transmembrane region" description="Helical" evidence="6">
    <location>
        <begin position="60"/>
        <end position="79"/>
    </location>
</feature>
<keyword evidence="9" id="KW-1185">Reference proteome</keyword>
<comment type="caution">
    <text evidence="8">The sequence shown here is derived from an EMBL/GenBank/DDBJ whole genome shotgun (WGS) entry which is preliminary data.</text>
</comment>
<keyword evidence="4 6" id="KW-1133">Transmembrane helix</keyword>
<evidence type="ECO:0000259" key="7">
    <source>
        <dbReference type="Pfam" id="PF01478"/>
    </source>
</evidence>
<name>A0ABQ4RUN0_9HYPH</name>
<dbReference type="InterPro" id="IPR000045">
    <property type="entry name" value="Prepilin_IV_endopep_pep"/>
</dbReference>